<feature type="domain" description="RING-type" evidence="6">
    <location>
        <begin position="170"/>
        <end position="213"/>
    </location>
</feature>
<feature type="region of interest" description="Disordered" evidence="5">
    <location>
        <begin position="51"/>
        <end position="70"/>
    </location>
</feature>
<comment type="caution">
    <text evidence="7">The sequence shown here is derived from an EMBL/GenBank/DDBJ whole genome shotgun (WGS) entry which is preliminary data.</text>
</comment>
<keyword evidence="2 4" id="KW-0863">Zinc-finger</keyword>
<dbReference type="Proteomes" id="UP000570595">
    <property type="component" value="Unassembled WGS sequence"/>
</dbReference>
<keyword evidence="1" id="KW-0479">Metal-binding</keyword>
<dbReference type="EMBL" id="JABAHT010000398">
    <property type="protein sequence ID" value="KAF4656601.1"/>
    <property type="molecule type" value="Genomic_DNA"/>
</dbReference>
<evidence type="ECO:0000256" key="4">
    <source>
        <dbReference type="PROSITE-ProRule" id="PRU00175"/>
    </source>
</evidence>
<dbReference type="Pfam" id="PF13639">
    <property type="entry name" value="zf-RING_2"/>
    <property type="match status" value="1"/>
</dbReference>
<dbReference type="InterPro" id="IPR011016">
    <property type="entry name" value="Znf_RING-CH"/>
</dbReference>
<dbReference type="GO" id="GO:0016567">
    <property type="term" value="P:protein ubiquitination"/>
    <property type="evidence" value="ECO:0007669"/>
    <property type="project" value="TreeGrafter"/>
</dbReference>
<protein>
    <recommendedName>
        <fullName evidence="6">RING-type domain-containing protein</fullName>
    </recommendedName>
</protein>
<dbReference type="SUPFAM" id="SSF57850">
    <property type="entry name" value="RING/U-box"/>
    <property type="match status" value="1"/>
</dbReference>
<dbReference type="PROSITE" id="PS50089">
    <property type="entry name" value="ZF_RING_2"/>
    <property type="match status" value="1"/>
</dbReference>
<gene>
    <name evidence="7" type="ORF">FOZ61_006777</name>
</gene>
<organism evidence="7 8">
    <name type="scientific">Perkinsus olseni</name>
    <name type="common">Perkinsus atlanticus</name>
    <dbReference type="NCBI Taxonomy" id="32597"/>
    <lineage>
        <taxon>Eukaryota</taxon>
        <taxon>Sar</taxon>
        <taxon>Alveolata</taxon>
        <taxon>Perkinsozoa</taxon>
        <taxon>Perkinsea</taxon>
        <taxon>Perkinsida</taxon>
        <taxon>Perkinsidae</taxon>
        <taxon>Perkinsus</taxon>
    </lineage>
</organism>
<dbReference type="InterPro" id="IPR001841">
    <property type="entry name" value="Znf_RING"/>
</dbReference>
<evidence type="ECO:0000256" key="1">
    <source>
        <dbReference type="ARBA" id="ARBA00022723"/>
    </source>
</evidence>
<accession>A0A7J6LBV4</accession>
<dbReference type="SMART" id="SM00744">
    <property type="entry name" value="RINGv"/>
    <property type="match status" value="1"/>
</dbReference>
<evidence type="ECO:0000313" key="7">
    <source>
        <dbReference type="EMBL" id="KAF4656601.1"/>
    </source>
</evidence>
<dbReference type="PANTHER" id="PTHR45969:SF69">
    <property type="entry name" value="FINGER DOMAIN PROTEIN, PUTATIVE (AFU_ORTHOLOGUE AFUA_3G12190)-RELATED"/>
    <property type="match status" value="1"/>
</dbReference>
<keyword evidence="3" id="KW-0862">Zinc</keyword>
<dbReference type="GO" id="GO:0061630">
    <property type="term" value="F:ubiquitin protein ligase activity"/>
    <property type="evidence" value="ECO:0007669"/>
    <property type="project" value="TreeGrafter"/>
</dbReference>
<feature type="compositionally biased region" description="Low complexity" evidence="5">
    <location>
        <begin position="299"/>
        <end position="311"/>
    </location>
</feature>
<evidence type="ECO:0000256" key="2">
    <source>
        <dbReference type="ARBA" id="ARBA00022771"/>
    </source>
</evidence>
<evidence type="ECO:0000313" key="8">
    <source>
        <dbReference type="Proteomes" id="UP000570595"/>
    </source>
</evidence>
<dbReference type="Gene3D" id="3.30.40.10">
    <property type="entry name" value="Zinc/RING finger domain, C3HC4 (zinc finger)"/>
    <property type="match status" value="1"/>
</dbReference>
<sequence>MLPSLPLSPQSVFCHSCGSRSEMPEIIEAPVFVICPACESTQTELSPYLPDTYITRRPSRDESDNTAASRGRLLRRPSLIESEEHQAAVIGLVRLYERGQIPDARFIELLAEFSREPDGASPLENAVAQRSTSSAGMVRYWRSDSLGLDDTPVCEALIERLDEISRVGFCTICSENIDERDTGIELTSGCGHYFHSCCIKHWFTKRNTCPTCRHEYPTDGVEFLRSLGDHEEAYELAVQGLLQRQRALKEALEVLRYVHRELATATRRSSLASWSTELDYFNPINNYQHSDQLSDDEQSSVSNSSSIAYRSGDSISNCESRRARSYPASPRTMNRYAVQQRQGAFQWGVSSRPTWINSHYPHSSSPEGSELTRTHRRACSTGDRLDRSRDNIMQYTVDSLSLQKLPSDDSREKI</sequence>
<evidence type="ECO:0000256" key="3">
    <source>
        <dbReference type="ARBA" id="ARBA00022833"/>
    </source>
</evidence>
<dbReference type="InterPro" id="IPR013083">
    <property type="entry name" value="Znf_RING/FYVE/PHD"/>
</dbReference>
<dbReference type="GO" id="GO:0008270">
    <property type="term" value="F:zinc ion binding"/>
    <property type="evidence" value="ECO:0007669"/>
    <property type="project" value="UniProtKB-KW"/>
</dbReference>
<evidence type="ECO:0000256" key="5">
    <source>
        <dbReference type="SAM" id="MobiDB-lite"/>
    </source>
</evidence>
<dbReference type="AlphaFoldDB" id="A0A7J6LBV4"/>
<proteinExistence type="predicted"/>
<dbReference type="PANTHER" id="PTHR45969">
    <property type="entry name" value="RING ZINC FINGER PROTEIN-RELATED"/>
    <property type="match status" value="1"/>
</dbReference>
<evidence type="ECO:0000259" key="6">
    <source>
        <dbReference type="PROSITE" id="PS50089"/>
    </source>
</evidence>
<reference evidence="7 8" key="1">
    <citation type="submission" date="2020-04" db="EMBL/GenBank/DDBJ databases">
        <title>Perkinsus olseni comparative genomics.</title>
        <authorList>
            <person name="Bogema D.R."/>
        </authorList>
    </citation>
    <scope>NUCLEOTIDE SEQUENCE [LARGE SCALE GENOMIC DNA]</scope>
    <source>
        <strain evidence="7">ATCC PRA-179</strain>
    </source>
</reference>
<dbReference type="SMART" id="SM00184">
    <property type="entry name" value="RING"/>
    <property type="match status" value="1"/>
</dbReference>
<feature type="region of interest" description="Disordered" evidence="5">
    <location>
        <begin position="289"/>
        <end position="328"/>
    </location>
</feature>
<dbReference type="OrthoDB" id="8062037at2759"/>
<name>A0A7J6LBV4_PEROL</name>